<dbReference type="AlphaFoldDB" id="A0A8T0IK16"/>
<gene>
    <name evidence="1" type="ORF">KC19_3G186700</name>
</gene>
<keyword evidence="2" id="KW-1185">Reference proteome</keyword>
<dbReference type="EMBL" id="CM026423">
    <property type="protein sequence ID" value="KAG0584120.1"/>
    <property type="molecule type" value="Genomic_DNA"/>
</dbReference>
<dbReference type="Proteomes" id="UP000822688">
    <property type="component" value="Chromosome 3"/>
</dbReference>
<comment type="caution">
    <text evidence="1">The sequence shown here is derived from an EMBL/GenBank/DDBJ whole genome shotgun (WGS) entry which is preliminary data.</text>
</comment>
<proteinExistence type="predicted"/>
<evidence type="ECO:0000313" key="1">
    <source>
        <dbReference type="EMBL" id="KAG0584120.1"/>
    </source>
</evidence>
<accession>A0A8T0IK16</accession>
<name>A0A8T0IK16_CERPU</name>
<sequence length="50" mass="5185">MTSCCKFPAYCLPLRSQTKQSDCASSVCMFKGTGKSVGCSELASGVALDS</sequence>
<protein>
    <submittedName>
        <fullName evidence="1">Uncharacterized protein</fullName>
    </submittedName>
</protein>
<evidence type="ECO:0000313" key="2">
    <source>
        <dbReference type="Proteomes" id="UP000822688"/>
    </source>
</evidence>
<reference evidence="1" key="1">
    <citation type="submission" date="2020-06" db="EMBL/GenBank/DDBJ databases">
        <title>WGS assembly of Ceratodon purpureus strain R40.</title>
        <authorList>
            <person name="Carey S.B."/>
            <person name="Jenkins J."/>
            <person name="Shu S."/>
            <person name="Lovell J.T."/>
            <person name="Sreedasyam A."/>
            <person name="Maumus F."/>
            <person name="Tiley G.P."/>
            <person name="Fernandez-Pozo N."/>
            <person name="Barry K."/>
            <person name="Chen C."/>
            <person name="Wang M."/>
            <person name="Lipzen A."/>
            <person name="Daum C."/>
            <person name="Saski C.A."/>
            <person name="Payton A.C."/>
            <person name="Mcbreen J.C."/>
            <person name="Conrad R.E."/>
            <person name="Kollar L.M."/>
            <person name="Olsson S."/>
            <person name="Huttunen S."/>
            <person name="Landis J.B."/>
            <person name="Wickett N.J."/>
            <person name="Johnson M.G."/>
            <person name="Rensing S.A."/>
            <person name="Grimwood J."/>
            <person name="Schmutz J."/>
            <person name="Mcdaniel S.F."/>
        </authorList>
    </citation>
    <scope>NUCLEOTIDE SEQUENCE</scope>
    <source>
        <strain evidence="1">R40</strain>
    </source>
</reference>
<organism evidence="1 2">
    <name type="scientific">Ceratodon purpureus</name>
    <name type="common">Fire moss</name>
    <name type="synonym">Dicranum purpureum</name>
    <dbReference type="NCBI Taxonomy" id="3225"/>
    <lineage>
        <taxon>Eukaryota</taxon>
        <taxon>Viridiplantae</taxon>
        <taxon>Streptophyta</taxon>
        <taxon>Embryophyta</taxon>
        <taxon>Bryophyta</taxon>
        <taxon>Bryophytina</taxon>
        <taxon>Bryopsida</taxon>
        <taxon>Dicranidae</taxon>
        <taxon>Pseudoditrichales</taxon>
        <taxon>Ditrichaceae</taxon>
        <taxon>Ceratodon</taxon>
    </lineage>
</organism>